<dbReference type="AlphaFoldDB" id="A0A1H8RQ74"/>
<feature type="domain" description="B12-binding" evidence="1">
    <location>
        <begin position="5"/>
        <end position="131"/>
    </location>
</feature>
<dbReference type="EMBL" id="FOEE01000003">
    <property type="protein sequence ID" value="SEO68729.1"/>
    <property type="molecule type" value="Genomic_DNA"/>
</dbReference>
<gene>
    <name evidence="2" type="ORF">SAMN05660991_01273</name>
</gene>
<dbReference type="STRING" id="673521.SAMN05660991_01273"/>
<accession>A0A1H8RQ74</accession>
<evidence type="ECO:0000313" key="2">
    <source>
        <dbReference type="EMBL" id="SEO68729.1"/>
    </source>
</evidence>
<organism evidence="2 3">
    <name type="scientific">Trujillonella endophytica</name>
    <dbReference type="NCBI Taxonomy" id="673521"/>
    <lineage>
        <taxon>Bacteria</taxon>
        <taxon>Bacillati</taxon>
        <taxon>Actinomycetota</taxon>
        <taxon>Actinomycetes</taxon>
        <taxon>Geodermatophilales</taxon>
        <taxon>Geodermatophilaceae</taxon>
        <taxon>Trujillonella</taxon>
    </lineage>
</organism>
<sequence>MDAERLRVVVAEPAAGSPAGEALAAIALARVLRDAGAEVVHTGGGGSPAQLAATLVQEDADALGLAGGSARLLGEVLARAAEQGADDVAGFLLGGADGGTGGGLPDGARVFPAGTPPDDVVAWLRAVGGGR</sequence>
<dbReference type="InterPro" id="IPR006158">
    <property type="entry name" value="Cobalamin-bd"/>
</dbReference>
<name>A0A1H8RQ74_9ACTN</name>
<keyword evidence="3" id="KW-1185">Reference proteome</keyword>
<dbReference type="OrthoDB" id="9788468at2"/>
<dbReference type="GO" id="GO:0046872">
    <property type="term" value="F:metal ion binding"/>
    <property type="evidence" value="ECO:0007669"/>
    <property type="project" value="InterPro"/>
</dbReference>
<evidence type="ECO:0000259" key="1">
    <source>
        <dbReference type="PROSITE" id="PS51332"/>
    </source>
</evidence>
<dbReference type="Proteomes" id="UP000198960">
    <property type="component" value="Unassembled WGS sequence"/>
</dbReference>
<dbReference type="GO" id="GO:0031419">
    <property type="term" value="F:cobalamin binding"/>
    <property type="evidence" value="ECO:0007669"/>
    <property type="project" value="InterPro"/>
</dbReference>
<dbReference type="InterPro" id="IPR036724">
    <property type="entry name" value="Cobalamin-bd_sf"/>
</dbReference>
<reference evidence="3" key="1">
    <citation type="submission" date="2016-10" db="EMBL/GenBank/DDBJ databases">
        <authorList>
            <person name="Varghese N."/>
            <person name="Submissions S."/>
        </authorList>
    </citation>
    <scope>NUCLEOTIDE SEQUENCE [LARGE SCALE GENOMIC DNA]</scope>
    <source>
        <strain evidence="3">DSM 45413</strain>
    </source>
</reference>
<dbReference type="PROSITE" id="PS51332">
    <property type="entry name" value="B12_BINDING"/>
    <property type="match status" value="1"/>
</dbReference>
<dbReference type="RefSeq" id="WP_139220413.1">
    <property type="nucleotide sequence ID" value="NZ_FOEE01000003.1"/>
</dbReference>
<dbReference type="Gene3D" id="3.40.50.280">
    <property type="entry name" value="Cobalamin-binding domain"/>
    <property type="match status" value="1"/>
</dbReference>
<proteinExistence type="predicted"/>
<dbReference type="SUPFAM" id="SSF52242">
    <property type="entry name" value="Cobalamin (vitamin B12)-binding domain"/>
    <property type="match status" value="1"/>
</dbReference>
<protein>
    <submittedName>
        <fullName evidence="2">Methylmalonyl-CoA mutase, C-terminal domain</fullName>
    </submittedName>
</protein>
<evidence type="ECO:0000313" key="3">
    <source>
        <dbReference type="Proteomes" id="UP000198960"/>
    </source>
</evidence>